<feature type="transmembrane region" description="Helical" evidence="1">
    <location>
        <begin position="90"/>
        <end position="113"/>
    </location>
</feature>
<evidence type="ECO:0000313" key="2">
    <source>
        <dbReference type="EMBL" id="GBG36004.1"/>
    </source>
</evidence>
<keyword evidence="1" id="KW-0812">Transmembrane</keyword>
<dbReference type="EMBL" id="BFCH01000002">
    <property type="protein sequence ID" value="GBG36004.1"/>
    <property type="molecule type" value="Genomic_DNA"/>
</dbReference>
<reference evidence="3" key="3">
    <citation type="journal article" date="2022" name="Microbiol. Resour. Announc.">
        <title>Draft Genome Sequences of Eight Mycobacterium montefiorense Strains Isolated from Salamanders in Captivity.</title>
        <authorList>
            <person name="Komine T."/>
            <person name="Ihara H."/>
            <person name="Fukano H."/>
            <person name="Hoshino Y."/>
            <person name="Kurata O."/>
            <person name="Wada S."/>
        </authorList>
    </citation>
    <scope>NUCLEOTIDE SEQUENCE</scope>
    <source>
        <strain evidence="3">NJB18185</strain>
    </source>
</reference>
<comment type="caution">
    <text evidence="3">The sequence shown here is derived from an EMBL/GenBank/DDBJ whole genome shotgun (WGS) entry which is preliminary data.</text>
</comment>
<reference evidence="2" key="1">
    <citation type="journal article" date="2018" name="Genome Announc.">
        <title>Draft Genome Sequence of Mycobacterium montefiorense Isolated from Japanese Black Salamander (Hynobius nigrescens).</title>
        <authorList>
            <person name="Fukano H."/>
            <person name="Yoshida M."/>
            <person name="Shimizu A."/>
            <person name="Iwao H."/>
            <person name="Katayama Y."/>
            <person name="Omatsu T."/>
            <person name="Mizutani T."/>
            <person name="Kurata O."/>
            <person name="Wada S."/>
            <person name="Hoshino Y."/>
        </authorList>
    </citation>
    <scope>NUCLEOTIDE SEQUENCE</scope>
    <source>
        <strain evidence="2">BS</strain>
    </source>
</reference>
<dbReference type="Proteomes" id="UP000245060">
    <property type="component" value="Unassembled WGS sequence"/>
</dbReference>
<name>A0AA37PLJ3_9MYCO</name>
<accession>A0AA37PLJ3</accession>
<feature type="transmembrane region" description="Helical" evidence="1">
    <location>
        <begin position="65"/>
        <end position="84"/>
    </location>
</feature>
<evidence type="ECO:0000313" key="4">
    <source>
        <dbReference type="Proteomes" id="UP000245060"/>
    </source>
</evidence>
<keyword evidence="4" id="KW-1185">Reference proteome</keyword>
<evidence type="ECO:0000256" key="1">
    <source>
        <dbReference type="SAM" id="Phobius"/>
    </source>
</evidence>
<evidence type="ECO:0000313" key="3">
    <source>
        <dbReference type="EMBL" id="GKU72812.1"/>
    </source>
</evidence>
<proteinExistence type="predicted"/>
<keyword evidence="1" id="KW-0472">Membrane</keyword>
<protein>
    <submittedName>
        <fullName evidence="3">Uncharacterized protein</fullName>
    </submittedName>
</protein>
<reference evidence="4" key="2">
    <citation type="submission" date="2018-04" db="EMBL/GenBank/DDBJ databases">
        <title>Draft genome sequence of Mycobacterium montefiorense isolated from Japanese black salamander.</title>
        <authorList>
            <person name="Fukano H."/>
            <person name="Yoshida M."/>
            <person name="Shimizu A."/>
            <person name="Iwao H."/>
            <person name="Kurata O."/>
            <person name="Katayama Y."/>
            <person name="Omatsu T."/>
            <person name="Mizutani T."/>
            <person name="Wada S."/>
            <person name="Hoshino Y."/>
        </authorList>
    </citation>
    <scope>NUCLEOTIDE SEQUENCE [LARGE SCALE GENOMIC DNA]</scope>
    <source>
        <strain evidence="4">BS</strain>
    </source>
</reference>
<reference evidence="3" key="4">
    <citation type="submission" date="2022-04" db="EMBL/GenBank/DDBJ databases">
        <authorList>
            <person name="Komine T."/>
            <person name="Fukano H."/>
            <person name="Wada S."/>
        </authorList>
    </citation>
    <scope>NUCLEOTIDE SEQUENCE</scope>
    <source>
        <strain evidence="3">NJB18185</strain>
    </source>
</reference>
<organism evidence="3 5">
    <name type="scientific">Mycobacterium montefiorense</name>
    <dbReference type="NCBI Taxonomy" id="154654"/>
    <lineage>
        <taxon>Bacteria</taxon>
        <taxon>Bacillati</taxon>
        <taxon>Actinomycetota</taxon>
        <taxon>Actinomycetes</taxon>
        <taxon>Mycobacteriales</taxon>
        <taxon>Mycobacteriaceae</taxon>
        <taxon>Mycobacterium</taxon>
        <taxon>Mycobacterium simiae complex</taxon>
    </lineage>
</organism>
<evidence type="ECO:0000313" key="5">
    <source>
        <dbReference type="Proteomes" id="UP001139505"/>
    </source>
</evidence>
<keyword evidence="1" id="KW-1133">Transmembrane helix</keyword>
<gene>
    <name evidence="2" type="ORF">MmonteBS_03760</name>
    <name evidence="3" type="ORF">NJB18185_25840</name>
</gene>
<dbReference type="Proteomes" id="UP001139505">
    <property type="component" value="Unassembled WGS sequence"/>
</dbReference>
<sequence length="191" mass="21399">MSRITLAGPITEQREIRERVTDFPDSLRDSEFPYPPTLLEIAQRRHEIDVWQALQVGGYRFAKPGFIISFLVSAVLMFLALTPIPPNWPWNIPLVIGAVFGAVTMVVCGLLWLDTPKAAPRPQRLVIVPFSRAENLHLMTRQPVEPYRATCACPGCGDLSTHLVRQPGQGEPQSSTVTRHCRVCGREWAQS</sequence>
<dbReference type="AlphaFoldDB" id="A0AA37PLJ3"/>
<dbReference type="EMBL" id="BQYH01000016">
    <property type="protein sequence ID" value="GKU72812.1"/>
    <property type="molecule type" value="Genomic_DNA"/>
</dbReference>